<name>A0A8S3C9B4_9BILA</name>
<evidence type="ECO:0000313" key="4">
    <source>
        <dbReference type="EMBL" id="CAF4520054.1"/>
    </source>
</evidence>
<evidence type="ECO:0000313" key="6">
    <source>
        <dbReference type="Proteomes" id="UP000681720"/>
    </source>
</evidence>
<evidence type="ECO:0000256" key="1">
    <source>
        <dbReference type="ARBA" id="ARBA00004496"/>
    </source>
</evidence>
<dbReference type="InterPro" id="IPR055108">
    <property type="entry name" value="Syntrophin_4th"/>
</dbReference>
<feature type="non-terminal residue" evidence="5">
    <location>
        <position position="1"/>
    </location>
</feature>
<evidence type="ECO:0000259" key="3">
    <source>
        <dbReference type="Pfam" id="PF23012"/>
    </source>
</evidence>
<dbReference type="Proteomes" id="UP000681967">
    <property type="component" value="Unassembled WGS sequence"/>
</dbReference>
<dbReference type="Proteomes" id="UP000681720">
    <property type="component" value="Unassembled WGS sequence"/>
</dbReference>
<dbReference type="InterPro" id="IPR015482">
    <property type="entry name" value="Syntrophin"/>
</dbReference>
<dbReference type="EMBL" id="CAJOBH010081662">
    <property type="protein sequence ID" value="CAF4520054.1"/>
    <property type="molecule type" value="Genomic_DNA"/>
</dbReference>
<comment type="subcellular location">
    <subcellularLocation>
        <location evidence="1">Cytoplasm</location>
    </subcellularLocation>
</comment>
<gene>
    <name evidence="4" type="ORF">BYL167_LOCUS36871</name>
    <name evidence="5" type="ORF">GIL414_LOCUS51100</name>
</gene>
<dbReference type="GO" id="GO:0005737">
    <property type="term" value="C:cytoplasm"/>
    <property type="evidence" value="ECO:0007669"/>
    <property type="project" value="UniProtKB-SubCell"/>
</dbReference>
<dbReference type="PANTHER" id="PTHR10554">
    <property type="entry name" value="SYNTROPHIN"/>
    <property type="match status" value="1"/>
</dbReference>
<dbReference type="GO" id="GO:0016010">
    <property type="term" value="C:dystrophin-associated glycoprotein complex"/>
    <property type="evidence" value="ECO:0007669"/>
    <property type="project" value="TreeGrafter"/>
</dbReference>
<organism evidence="5 6">
    <name type="scientific">Rotaria magnacalcarata</name>
    <dbReference type="NCBI Taxonomy" id="392030"/>
    <lineage>
        <taxon>Eukaryota</taxon>
        <taxon>Metazoa</taxon>
        <taxon>Spiralia</taxon>
        <taxon>Gnathifera</taxon>
        <taxon>Rotifera</taxon>
        <taxon>Eurotatoria</taxon>
        <taxon>Bdelloidea</taxon>
        <taxon>Philodinida</taxon>
        <taxon>Philodinidae</taxon>
        <taxon>Rotaria</taxon>
    </lineage>
</organism>
<dbReference type="Pfam" id="PF23012">
    <property type="entry name" value="Syntrophin_4th"/>
    <property type="match status" value="1"/>
</dbReference>
<protein>
    <recommendedName>
        <fullName evidence="3">Syntrophin C-terminal PH domain-containing protein</fullName>
    </recommendedName>
</protein>
<reference evidence="5" key="1">
    <citation type="submission" date="2021-02" db="EMBL/GenBank/DDBJ databases">
        <authorList>
            <person name="Nowell W R."/>
        </authorList>
    </citation>
    <scope>NUCLEOTIDE SEQUENCE</scope>
</reference>
<dbReference type="PANTHER" id="PTHR10554:SF12">
    <property type="entry name" value="IP02644P"/>
    <property type="match status" value="1"/>
</dbReference>
<dbReference type="EMBL" id="CAJOBJ010171926">
    <property type="protein sequence ID" value="CAF4886198.1"/>
    <property type="molecule type" value="Genomic_DNA"/>
</dbReference>
<accession>A0A8S3C9B4</accession>
<feature type="non-terminal residue" evidence="5">
    <location>
        <position position="61"/>
    </location>
</feature>
<dbReference type="AlphaFoldDB" id="A0A8S3C9B4"/>
<sequence>VGNAASTGNVRLLWQQPFEKLRSSADDSEHLLTLDFHGEEGVVELDFGTSPKPFVFHLHAF</sequence>
<keyword evidence="2" id="KW-0963">Cytoplasm</keyword>
<evidence type="ECO:0000313" key="5">
    <source>
        <dbReference type="EMBL" id="CAF4886198.1"/>
    </source>
</evidence>
<feature type="domain" description="Syntrophin C-terminal PH" evidence="3">
    <location>
        <begin position="8"/>
        <end position="61"/>
    </location>
</feature>
<comment type="caution">
    <text evidence="5">The sequence shown here is derived from an EMBL/GenBank/DDBJ whole genome shotgun (WGS) entry which is preliminary data.</text>
</comment>
<evidence type="ECO:0000256" key="2">
    <source>
        <dbReference type="ARBA" id="ARBA00022490"/>
    </source>
</evidence>
<proteinExistence type="predicted"/>
<dbReference type="GO" id="GO:0005198">
    <property type="term" value="F:structural molecule activity"/>
    <property type="evidence" value="ECO:0007669"/>
    <property type="project" value="InterPro"/>
</dbReference>